<dbReference type="AlphaFoldDB" id="A0A6A4TGI3"/>
<dbReference type="EMBL" id="VEVO01000005">
    <property type="protein sequence ID" value="KAF0042334.1"/>
    <property type="molecule type" value="Genomic_DNA"/>
</dbReference>
<reference evidence="2 3" key="1">
    <citation type="submission" date="2019-06" db="EMBL/GenBank/DDBJ databases">
        <title>Draft genomes of female and male turbot (Scophthalmus maximus).</title>
        <authorList>
            <person name="Xu H."/>
            <person name="Xu X.-W."/>
            <person name="Shao C."/>
            <person name="Chen S."/>
        </authorList>
    </citation>
    <scope>NUCLEOTIDE SEQUENCE [LARGE SCALE GENOMIC DNA]</scope>
    <source>
        <strain evidence="2">Ysfricsl-2016a</strain>
        <tissue evidence="2">Blood</tissue>
    </source>
</reference>
<protein>
    <submittedName>
        <fullName evidence="2">Uncharacterized protein</fullName>
    </submittedName>
</protein>
<name>A0A6A4TGI3_SCOMX</name>
<organism evidence="2 3">
    <name type="scientific">Scophthalmus maximus</name>
    <name type="common">Turbot</name>
    <name type="synonym">Psetta maxima</name>
    <dbReference type="NCBI Taxonomy" id="52904"/>
    <lineage>
        <taxon>Eukaryota</taxon>
        <taxon>Metazoa</taxon>
        <taxon>Chordata</taxon>
        <taxon>Craniata</taxon>
        <taxon>Vertebrata</taxon>
        <taxon>Euteleostomi</taxon>
        <taxon>Actinopterygii</taxon>
        <taxon>Neopterygii</taxon>
        <taxon>Teleostei</taxon>
        <taxon>Neoteleostei</taxon>
        <taxon>Acanthomorphata</taxon>
        <taxon>Carangaria</taxon>
        <taxon>Pleuronectiformes</taxon>
        <taxon>Pleuronectoidei</taxon>
        <taxon>Scophthalmidae</taxon>
        <taxon>Scophthalmus</taxon>
    </lineage>
</organism>
<proteinExistence type="predicted"/>
<dbReference type="Proteomes" id="UP000438429">
    <property type="component" value="Unassembled WGS sequence"/>
</dbReference>
<evidence type="ECO:0000256" key="1">
    <source>
        <dbReference type="SAM" id="MobiDB-lite"/>
    </source>
</evidence>
<feature type="compositionally biased region" description="Polar residues" evidence="1">
    <location>
        <begin position="1"/>
        <end position="15"/>
    </location>
</feature>
<evidence type="ECO:0000313" key="3">
    <source>
        <dbReference type="Proteomes" id="UP000438429"/>
    </source>
</evidence>
<sequence length="70" mass="7932">MPQTLKSTRQRTSSGPLCRIRPHLPRRELHLIRTELSRGGRCATDIAQNTYANSAASLLLRRSPHRRTIG</sequence>
<comment type="caution">
    <text evidence="2">The sequence shown here is derived from an EMBL/GenBank/DDBJ whole genome shotgun (WGS) entry which is preliminary data.</text>
</comment>
<accession>A0A6A4TGI3</accession>
<gene>
    <name evidence="2" type="ORF">F2P81_005866</name>
</gene>
<feature type="region of interest" description="Disordered" evidence="1">
    <location>
        <begin position="1"/>
        <end position="20"/>
    </location>
</feature>
<evidence type="ECO:0000313" key="2">
    <source>
        <dbReference type="EMBL" id="KAF0042334.1"/>
    </source>
</evidence>